<dbReference type="EMBL" id="UZAL01027874">
    <property type="protein sequence ID" value="VDP36373.1"/>
    <property type="molecule type" value="Genomic_DNA"/>
</dbReference>
<evidence type="ECO:0000313" key="1">
    <source>
        <dbReference type="EMBL" id="VDP36373.1"/>
    </source>
</evidence>
<protein>
    <submittedName>
        <fullName evidence="1">Uncharacterized protein</fullName>
    </submittedName>
</protein>
<evidence type="ECO:0000313" key="2">
    <source>
        <dbReference type="Proteomes" id="UP000269396"/>
    </source>
</evidence>
<accession>A0A3P8GPL8</accession>
<reference evidence="1 2" key="1">
    <citation type="submission" date="2018-11" db="EMBL/GenBank/DDBJ databases">
        <authorList>
            <consortium name="Pathogen Informatics"/>
        </authorList>
    </citation>
    <scope>NUCLEOTIDE SEQUENCE [LARGE SCALE GENOMIC DNA]</scope>
    <source>
        <strain>Denwood</strain>
        <strain evidence="2">Zambia</strain>
    </source>
</reference>
<dbReference type="AlphaFoldDB" id="A0A3P8GPL8"/>
<name>A0A3P8GPL8_9TREM</name>
<gene>
    <name evidence="1" type="ORF">SMTD_LOCUS6891</name>
</gene>
<proteinExistence type="predicted"/>
<dbReference type="Proteomes" id="UP000269396">
    <property type="component" value="Unassembled WGS sequence"/>
</dbReference>
<keyword evidence="2" id="KW-1185">Reference proteome</keyword>
<organism evidence="1 2">
    <name type="scientific">Schistosoma mattheei</name>
    <dbReference type="NCBI Taxonomy" id="31246"/>
    <lineage>
        <taxon>Eukaryota</taxon>
        <taxon>Metazoa</taxon>
        <taxon>Spiralia</taxon>
        <taxon>Lophotrochozoa</taxon>
        <taxon>Platyhelminthes</taxon>
        <taxon>Trematoda</taxon>
        <taxon>Digenea</taxon>
        <taxon>Strigeidida</taxon>
        <taxon>Schistosomatoidea</taxon>
        <taxon>Schistosomatidae</taxon>
        <taxon>Schistosoma</taxon>
    </lineage>
</organism>
<sequence length="78" mass="8660">MLHDTTFSRCDSSVGDAQNSYALPSFRLLKQTKHSNSDTLNCLSGQHAVKAHESNIELADLLQISTKTLQTREKSLVQ</sequence>